<evidence type="ECO:0000313" key="4">
    <source>
        <dbReference type="Proteomes" id="UP000251670"/>
    </source>
</evidence>
<keyword evidence="3" id="KW-1185">Reference proteome</keyword>
<dbReference type="EMBL" id="UAWB01000002">
    <property type="protein sequence ID" value="SQB28584.1"/>
    <property type="molecule type" value="Genomic_DNA"/>
</dbReference>
<dbReference type="AlphaFoldDB" id="A0A2X2VJJ4"/>
<sequence length="486" mass="55743">MKIYLFLALMFSGIVFSQKIQLKKDKILFNEKEVGILKSPYRDHFEFYNLANEKVFDADLKGVTLAKEQFLYYLDMKSADGKTTQIPYEVLTTSFKVDKIVAHQLAVKYHLFNENGFDKAELEKFFTTPRENLGDKYLAAKTNSIAEDNARKSRLDNIRSLYNPRMGSNGEILINSGGYQSKIIGYSKAFNCAGFNNAGPCLEVSDLDGVKVASMYQTNQGLKTYLVRTFDHNEFTFTATRPYAPSDYAFINEFVANLFIEGYTLEHQAYYKNQELHHAKMNDAVNRSINLYDVPGYLVEKSGKKTEGTITVWFEMLDPERTGQKLPQDGADRFGQRVTLKKRLPGMNSMATKIYDADSGVHFCVSQNGNEECYYGLDVKGEFMKKLQNYGSMYGNNSYFYKLIAKENKIMLLQDPVELQKYVIKTDLQPKGQMLDNRSNDKLSEKLADYLKDCKTVSDQLKKESFDLKNEQNLIQIISDYSKCKK</sequence>
<proteinExistence type="predicted"/>
<dbReference type="OrthoDB" id="1151238at2"/>
<dbReference type="RefSeq" id="WP_089737270.1">
    <property type="nucleotide sequence ID" value="NZ_FNEG01000004.1"/>
</dbReference>
<dbReference type="Proteomes" id="UP000251670">
    <property type="component" value="Unassembled WGS sequence"/>
</dbReference>
<name>A0A2X2VJJ4_CHRJE</name>
<organism evidence="2 4">
    <name type="scientific">Chryseobacterium jejuense</name>
    <dbReference type="NCBI Taxonomy" id="445960"/>
    <lineage>
        <taxon>Bacteria</taxon>
        <taxon>Pseudomonadati</taxon>
        <taxon>Bacteroidota</taxon>
        <taxon>Flavobacteriia</taxon>
        <taxon>Flavobacteriales</taxon>
        <taxon>Weeksellaceae</taxon>
        <taxon>Chryseobacterium group</taxon>
        <taxon>Chryseobacterium</taxon>
    </lineage>
</organism>
<evidence type="ECO:0000313" key="3">
    <source>
        <dbReference type="Proteomes" id="UP000199426"/>
    </source>
</evidence>
<dbReference type="Proteomes" id="UP000199426">
    <property type="component" value="Unassembled WGS sequence"/>
</dbReference>
<reference evidence="1 3" key="1">
    <citation type="submission" date="2016-10" db="EMBL/GenBank/DDBJ databases">
        <authorList>
            <person name="Varghese N."/>
            <person name="Submissions S."/>
        </authorList>
    </citation>
    <scope>NUCLEOTIDE SEQUENCE [LARGE SCALE GENOMIC DNA]</scope>
    <source>
        <strain evidence="1 3">DSM 19299</strain>
    </source>
</reference>
<protein>
    <submittedName>
        <fullName evidence="2">Uncharacterized protein</fullName>
    </submittedName>
</protein>
<reference evidence="2 4" key="2">
    <citation type="submission" date="2018-06" db="EMBL/GenBank/DDBJ databases">
        <authorList>
            <consortium name="Pathogen Informatics"/>
            <person name="Doyle S."/>
        </authorList>
    </citation>
    <scope>NUCLEOTIDE SEQUENCE [LARGE SCALE GENOMIC DNA]</scope>
    <source>
        <strain evidence="2 4">NCTC13492</strain>
    </source>
</reference>
<evidence type="ECO:0000313" key="1">
    <source>
        <dbReference type="EMBL" id="SDJ21558.1"/>
    </source>
</evidence>
<gene>
    <name evidence="2" type="ORF">NCTC13492_01863</name>
    <name evidence="1" type="ORF">SAMN05421542_3048</name>
</gene>
<evidence type="ECO:0000313" key="2">
    <source>
        <dbReference type="EMBL" id="SQB28584.1"/>
    </source>
</evidence>
<accession>A0A2X2VJJ4</accession>
<dbReference type="EMBL" id="FNEG01000004">
    <property type="protein sequence ID" value="SDJ21558.1"/>
    <property type="molecule type" value="Genomic_DNA"/>
</dbReference>